<dbReference type="GO" id="GO:0005886">
    <property type="term" value="C:plasma membrane"/>
    <property type="evidence" value="ECO:0007669"/>
    <property type="project" value="UniProtKB-SubCell"/>
</dbReference>
<evidence type="ECO:0000313" key="10">
    <source>
        <dbReference type="EnsemblMetazoa" id="AFUN016017-PA"/>
    </source>
</evidence>
<dbReference type="PANTHER" id="PTHR42643">
    <property type="entry name" value="IONOTROPIC RECEPTOR 20A-RELATED"/>
    <property type="match status" value="1"/>
</dbReference>
<evidence type="ECO:0008006" key="11">
    <source>
        <dbReference type="Google" id="ProtNLM"/>
    </source>
</evidence>
<reference evidence="10" key="1">
    <citation type="submission" date="2020-05" db="UniProtKB">
        <authorList>
            <consortium name="EnsemblMetazoa"/>
        </authorList>
    </citation>
    <scope>IDENTIFICATION</scope>
    <source>
        <strain evidence="10">FUMOZ</strain>
    </source>
</reference>
<protein>
    <recommendedName>
        <fullName evidence="11">Ionotropic receptor</fullName>
    </recommendedName>
</protein>
<evidence type="ECO:0000256" key="6">
    <source>
        <dbReference type="ARBA" id="ARBA00023170"/>
    </source>
</evidence>
<keyword evidence="2" id="KW-1003">Cell membrane</keyword>
<dbReference type="InterPro" id="IPR052192">
    <property type="entry name" value="Insect_Ionotropic_Sensory_Rcpt"/>
</dbReference>
<organism evidence="10">
    <name type="scientific">Anopheles funestus</name>
    <name type="common">African malaria mosquito</name>
    <dbReference type="NCBI Taxonomy" id="62324"/>
    <lineage>
        <taxon>Eukaryota</taxon>
        <taxon>Metazoa</taxon>
        <taxon>Ecdysozoa</taxon>
        <taxon>Arthropoda</taxon>
        <taxon>Hexapoda</taxon>
        <taxon>Insecta</taxon>
        <taxon>Pterygota</taxon>
        <taxon>Neoptera</taxon>
        <taxon>Endopterygota</taxon>
        <taxon>Diptera</taxon>
        <taxon>Nematocera</taxon>
        <taxon>Culicoidea</taxon>
        <taxon>Culicidae</taxon>
        <taxon>Anophelinae</taxon>
        <taxon>Anopheles</taxon>
    </lineage>
</organism>
<feature type="transmembrane region" description="Helical" evidence="8">
    <location>
        <begin position="539"/>
        <end position="563"/>
    </location>
</feature>
<feature type="signal peptide" evidence="9">
    <location>
        <begin position="1"/>
        <end position="19"/>
    </location>
</feature>
<keyword evidence="7" id="KW-0325">Glycoprotein</keyword>
<dbReference type="VEuPathDB" id="VectorBase:AFUN2_005276"/>
<dbReference type="EnsemblMetazoa" id="AFUN016017-RA">
    <property type="protein sequence ID" value="AFUN016017-PA"/>
    <property type="gene ID" value="AFUN016017"/>
</dbReference>
<keyword evidence="6" id="KW-0675">Receptor</keyword>
<dbReference type="VEuPathDB" id="VectorBase:AFUN016017"/>
<dbReference type="PANTHER" id="PTHR42643:SF41">
    <property type="entry name" value="IONOTROPIC RECEPTOR 20A-RELATED"/>
    <property type="match status" value="1"/>
</dbReference>
<evidence type="ECO:0000256" key="2">
    <source>
        <dbReference type="ARBA" id="ARBA00022475"/>
    </source>
</evidence>
<accession>A0A1I8JU67</accession>
<keyword evidence="4 8" id="KW-1133">Transmembrane helix</keyword>
<keyword evidence="5 8" id="KW-0472">Membrane</keyword>
<proteinExistence type="predicted"/>
<evidence type="ECO:0000256" key="7">
    <source>
        <dbReference type="ARBA" id="ARBA00023180"/>
    </source>
</evidence>
<dbReference type="AlphaFoldDB" id="A0A1I8JU67"/>
<evidence type="ECO:0000256" key="9">
    <source>
        <dbReference type="SAM" id="SignalP"/>
    </source>
</evidence>
<feature type="transmembrane region" description="Helical" evidence="8">
    <location>
        <begin position="306"/>
        <end position="329"/>
    </location>
</feature>
<evidence type="ECO:0000256" key="3">
    <source>
        <dbReference type="ARBA" id="ARBA00022692"/>
    </source>
</evidence>
<sequence>MNLRIRTYFVFIAIFSVQAFTAERSIDVAQYVTNVTHFIEDQYAGSFVCWLLQYSVKFLPGSLHNTLAQSLFARENVLLIQADLFTPYNSSYLTPNMVIIFVETLSEDVNITHLNHWLDATPSQAVVFILFSLTNPSLVPSVAENFLLHGIVNLVMISTNQDVIFTFQYAPIRTLTHTGFPHPQTLLYNRLKKLKVRSTIISIVRDIYTNPVEGDTEGEDAKLFKLFFKRFNITPTFLEIICSFNNNSLLRCLQQSNGLFFANRLSFTKYSPQLVDTMEVDKIVIFAPKGETMTFARIILEPFQSIVWILLLILCSIVYLICHLSPNLIQNDLLLLALMGIEKKNLRFTSRFEKLFAASLIILFFQLKCAYETKFISYMIDRPTEPDPRTIADLHRRNCQVIVNSHTFKPHRFHEPLGELMLVSNDRSVEVKDKALLVYHIRLQMILKDAVNIDPANGKHRFVILQETLGEEISFYFFRKNSLFQQEFMQFRRFVFEAGFQQYWRKIINTFYDRKRWNIIRNMSSIEDAIIQLSTLKPLYICIILQWLLAIVVFICELIGFYAPFWKK</sequence>
<comment type="subcellular location">
    <subcellularLocation>
        <location evidence="1">Cell membrane</location>
        <topology evidence="1">Multi-pass membrane protein</topology>
    </subcellularLocation>
</comment>
<feature type="chain" id="PRO_5021314866" description="Ionotropic receptor" evidence="9">
    <location>
        <begin position="20"/>
        <end position="568"/>
    </location>
</feature>
<dbReference type="STRING" id="62324.A0A1I8JU67"/>
<keyword evidence="9" id="KW-0732">Signal</keyword>
<evidence type="ECO:0000256" key="8">
    <source>
        <dbReference type="SAM" id="Phobius"/>
    </source>
</evidence>
<evidence type="ECO:0000256" key="1">
    <source>
        <dbReference type="ARBA" id="ARBA00004651"/>
    </source>
</evidence>
<keyword evidence="3 8" id="KW-0812">Transmembrane</keyword>
<name>A0A1I8JU67_ANOFN</name>
<evidence type="ECO:0000256" key="4">
    <source>
        <dbReference type="ARBA" id="ARBA00022989"/>
    </source>
</evidence>
<evidence type="ECO:0000256" key="5">
    <source>
        <dbReference type="ARBA" id="ARBA00023136"/>
    </source>
</evidence>